<accession>A0A225VMG5</accession>
<proteinExistence type="predicted"/>
<dbReference type="Proteomes" id="UP000198211">
    <property type="component" value="Unassembled WGS sequence"/>
</dbReference>
<evidence type="ECO:0000313" key="1">
    <source>
        <dbReference type="EMBL" id="OWZ06741.1"/>
    </source>
</evidence>
<protein>
    <submittedName>
        <fullName evidence="1">Uncharacterized protein</fullName>
    </submittedName>
</protein>
<sequence>MIVSILDMLDSWEKDIVQNFLLYCFLKCVTLSPVLSAIQGFQPIWHRLERMNVQMEKVLLSMAHLVDDNIVSHLVPADVAFFRNVLSNLKRWSSDVLLVVALPTGTFHLR</sequence>
<name>A0A225VMG5_9STRA</name>
<evidence type="ECO:0000313" key="2">
    <source>
        <dbReference type="Proteomes" id="UP000198211"/>
    </source>
</evidence>
<dbReference type="AlphaFoldDB" id="A0A225VMG5"/>
<comment type="caution">
    <text evidence="1">The sequence shown here is derived from an EMBL/GenBank/DDBJ whole genome shotgun (WGS) entry which is preliminary data.</text>
</comment>
<keyword evidence="2" id="KW-1185">Reference proteome</keyword>
<reference evidence="2" key="1">
    <citation type="submission" date="2017-03" db="EMBL/GenBank/DDBJ databases">
        <title>Phytopthora megakarya and P. palmivora, two closely related causual agents of cacao black pod achieved similar genome size and gene model numbers by different mechanisms.</title>
        <authorList>
            <person name="Ali S."/>
            <person name="Shao J."/>
            <person name="Larry D.J."/>
            <person name="Kronmiller B."/>
            <person name="Shen D."/>
            <person name="Strem M.D."/>
            <person name="Melnick R.L."/>
            <person name="Guiltinan M.J."/>
            <person name="Tyler B.M."/>
            <person name="Meinhardt L.W."/>
            <person name="Bailey B.A."/>
        </authorList>
    </citation>
    <scope>NUCLEOTIDE SEQUENCE [LARGE SCALE GENOMIC DNA]</scope>
    <source>
        <strain evidence="2">zdho120</strain>
    </source>
</reference>
<organism evidence="1 2">
    <name type="scientific">Phytophthora megakarya</name>
    <dbReference type="NCBI Taxonomy" id="4795"/>
    <lineage>
        <taxon>Eukaryota</taxon>
        <taxon>Sar</taxon>
        <taxon>Stramenopiles</taxon>
        <taxon>Oomycota</taxon>
        <taxon>Peronosporomycetes</taxon>
        <taxon>Peronosporales</taxon>
        <taxon>Peronosporaceae</taxon>
        <taxon>Phytophthora</taxon>
    </lineage>
</organism>
<gene>
    <name evidence="1" type="ORF">PHMEG_00020965</name>
</gene>
<dbReference type="EMBL" id="NBNE01003837">
    <property type="protein sequence ID" value="OWZ06741.1"/>
    <property type="molecule type" value="Genomic_DNA"/>
</dbReference>